<feature type="region of interest" description="Disordered" evidence="1">
    <location>
        <begin position="28"/>
        <end position="60"/>
    </location>
</feature>
<dbReference type="EMBL" id="JALNTZ010000001">
    <property type="protein sequence ID" value="KAJ3666087.1"/>
    <property type="molecule type" value="Genomic_DNA"/>
</dbReference>
<organism evidence="2 3">
    <name type="scientific">Zophobas morio</name>
    <dbReference type="NCBI Taxonomy" id="2755281"/>
    <lineage>
        <taxon>Eukaryota</taxon>
        <taxon>Metazoa</taxon>
        <taxon>Ecdysozoa</taxon>
        <taxon>Arthropoda</taxon>
        <taxon>Hexapoda</taxon>
        <taxon>Insecta</taxon>
        <taxon>Pterygota</taxon>
        <taxon>Neoptera</taxon>
        <taxon>Endopterygota</taxon>
        <taxon>Coleoptera</taxon>
        <taxon>Polyphaga</taxon>
        <taxon>Cucujiformia</taxon>
        <taxon>Tenebrionidae</taxon>
        <taxon>Zophobas</taxon>
    </lineage>
</organism>
<comment type="caution">
    <text evidence="2">The sequence shown here is derived from an EMBL/GenBank/DDBJ whole genome shotgun (WGS) entry which is preliminary data.</text>
</comment>
<accession>A0AA38J7K4</accession>
<evidence type="ECO:0000313" key="3">
    <source>
        <dbReference type="Proteomes" id="UP001168821"/>
    </source>
</evidence>
<proteinExistence type="predicted"/>
<reference evidence="2" key="1">
    <citation type="journal article" date="2023" name="G3 (Bethesda)">
        <title>Whole genome assemblies of Zophobas morio and Tenebrio molitor.</title>
        <authorList>
            <person name="Kaur S."/>
            <person name="Stinson S.A."/>
            <person name="diCenzo G.C."/>
        </authorList>
    </citation>
    <scope>NUCLEOTIDE SEQUENCE</scope>
    <source>
        <strain evidence="2">QUZm001</strain>
    </source>
</reference>
<name>A0AA38J7K4_9CUCU</name>
<protein>
    <submittedName>
        <fullName evidence="2">Uncharacterized protein</fullName>
    </submittedName>
</protein>
<evidence type="ECO:0000313" key="2">
    <source>
        <dbReference type="EMBL" id="KAJ3666087.1"/>
    </source>
</evidence>
<gene>
    <name evidence="2" type="ORF">Zmor_001542</name>
</gene>
<evidence type="ECO:0000256" key="1">
    <source>
        <dbReference type="SAM" id="MobiDB-lite"/>
    </source>
</evidence>
<sequence length="116" mass="12943">MNSELRAGAQAYIPLDQITPPKSIIKVPCSQSTQSSRYSRKTVRANNGTGDTPRPILGTKAPFPRAILGRKEYAICENKENCTYPTKEYRSMNRNVHEVKINDEKSTPVKANTCSL</sequence>
<dbReference type="Proteomes" id="UP001168821">
    <property type="component" value="Unassembled WGS sequence"/>
</dbReference>
<keyword evidence="3" id="KW-1185">Reference proteome</keyword>
<dbReference type="AlphaFoldDB" id="A0AA38J7K4"/>